<dbReference type="Proteomes" id="UP000293952">
    <property type="component" value="Unassembled WGS sequence"/>
</dbReference>
<comment type="caution">
    <text evidence="2">The sequence shown here is derived from an EMBL/GenBank/DDBJ whole genome shotgun (WGS) entry which is preliminary data.</text>
</comment>
<keyword evidence="3" id="KW-1185">Reference proteome</keyword>
<accession>A0A4Q4KRZ1</accession>
<protein>
    <submittedName>
        <fullName evidence="2">CAP domain-containing protein</fullName>
    </submittedName>
</protein>
<feature type="domain" description="SCP" evidence="1">
    <location>
        <begin position="108"/>
        <end position="243"/>
    </location>
</feature>
<dbReference type="RefSeq" id="WP_130092152.1">
    <property type="nucleotide sequence ID" value="NZ_SETE01000001.1"/>
</dbReference>
<dbReference type="InterPro" id="IPR035940">
    <property type="entry name" value="CAP_sf"/>
</dbReference>
<dbReference type="SUPFAM" id="SSF55797">
    <property type="entry name" value="PR-1-like"/>
    <property type="match status" value="1"/>
</dbReference>
<gene>
    <name evidence="2" type="ORF">ERX46_01970</name>
</gene>
<dbReference type="CDD" id="cd05379">
    <property type="entry name" value="CAP_bacterial"/>
    <property type="match status" value="1"/>
</dbReference>
<organism evidence="2 3">
    <name type="scientific">Brumimicrobium glaciale</name>
    <dbReference type="NCBI Taxonomy" id="200475"/>
    <lineage>
        <taxon>Bacteria</taxon>
        <taxon>Pseudomonadati</taxon>
        <taxon>Bacteroidota</taxon>
        <taxon>Flavobacteriia</taxon>
        <taxon>Flavobacteriales</taxon>
        <taxon>Crocinitomicaceae</taxon>
        <taxon>Brumimicrobium</taxon>
    </lineage>
</organism>
<dbReference type="InterPro" id="IPR014044">
    <property type="entry name" value="CAP_dom"/>
</dbReference>
<dbReference type="AlphaFoldDB" id="A0A4Q4KRZ1"/>
<evidence type="ECO:0000313" key="3">
    <source>
        <dbReference type="Proteomes" id="UP000293952"/>
    </source>
</evidence>
<dbReference type="Gene3D" id="3.40.33.10">
    <property type="entry name" value="CAP"/>
    <property type="match status" value="1"/>
</dbReference>
<dbReference type="EMBL" id="SETE01000001">
    <property type="protein sequence ID" value="RYM35785.1"/>
    <property type="molecule type" value="Genomic_DNA"/>
</dbReference>
<dbReference type="PANTHER" id="PTHR31157">
    <property type="entry name" value="SCP DOMAIN-CONTAINING PROTEIN"/>
    <property type="match status" value="1"/>
</dbReference>
<dbReference type="PANTHER" id="PTHR31157:SF1">
    <property type="entry name" value="SCP DOMAIN-CONTAINING PROTEIN"/>
    <property type="match status" value="1"/>
</dbReference>
<dbReference type="Pfam" id="PF00188">
    <property type="entry name" value="CAP"/>
    <property type="match status" value="1"/>
</dbReference>
<dbReference type="OrthoDB" id="632640at2"/>
<name>A0A4Q4KRZ1_9FLAO</name>
<evidence type="ECO:0000313" key="2">
    <source>
        <dbReference type="EMBL" id="RYM35785.1"/>
    </source>
</evidence>
<sequence>MIRNLILILILFPFISLGQSSSNSKPWLEKAKEEFYNKYNYQQKSENDKKVIDCLFDKVSHKFSSLRKAEKSVKYLPKTMETCSLLVYVPITGQLSKEQEEFLNVEMLDLVNKFRNKITKRSELKSDQELDQAAKLQSDYNAAINDLSHLQSNNIPYSTPVRRVSMIKTGNYKAQYIVGENATYTYIDFDKTKNSEYLNELASEMFESWKASKGHRENMQNMSYKYFGFAVTIRKDSGIIYAIQVFQGE</sequence>
<reference evidence="2 3" key="1">
    <citation type="submission" date="2019-02" db="EMBL/GenBank/DDBJ databases">
        <title>Genome sequence of the sea-ice species Brumimicrobium glaciale.</title>
        <authorList>
            <person name="Bowman J.P."/>
        </authorList>
    </citation>
    <scope>NUCLEOTIDE SEQUENCE [LARGE SCALE GENOMIC DNA]</scope>
    <source>
        <strain evidence="2 3">IC156</strain>
    </source>
</reference>
<evidence type="ECO:0000259" key="1">
    <source>
        <dbReference type="Pfam" id="PF00188"/>
    </source>
</evidence>
<proteinExistence type="predicted"/>